<dbReference type="Gene3D" id="3.40.30.10">
    <property type="entry name" value="Glutaredoxin"/>
    <property type="match status" value="1"/>
</dbReference>
<evidence type="ECO:0000313" key="3">
    <source>
        <dbReference type="Proteomes" id="UP000450012"/>
    </source>
</evidence>
<sequence length="446" mass="47499">MAAIEWLGGSLAEAQALARAQQRPLFLYWGAVWCPPCNRVKSEIFARDEFVARTSAVLCYHLDGDSAGAQTLAAQYQLRSYPTLVLFAPDGAEITRLPCELDGELFLAAFDGALAVHKAGSSAAAALDAALSGSRALSADEWSLLSHYSWDTDEGKLLGARPSAATLSALAAASTNPDAAVRLNLHAQLASGTGDAAALLAVLADARLTRSNMDIFNNSGINLIKIASRREELAAALGSVAAQWADDFWLSAPDRLMAVRLQMRLARLLAPSHGLQDVVRERVEAALAESSDPYERHMLVNTAVSALNDAGLSAQAEQVLLAELPRSHSPYYFMLSLAAAAKRRNDVAGVLDWYGKAWHASVGPATRLQWGVTYLSSLIDLAPQDAARIEQAAQGVLADVQAAGADAHQQRNLAQLQKLSAGIRRLPSTWDGPWTGQLGSLLETVG</sequence>
<proteinExistence type="predicted"/>
<reference evidence="2 3" key="1">
    <citation type="submission" date="2019-12" db="EMBL/GenBank/DDBJ databases">
        <title>Novel species isolated from a subtropical stream in China.</title>
        <authorList>
            <person name="Lu H."/>
        </authorList>
    </citation>
    <scope>NUCLEOTIDE SEQUENCE [LARGE SCALE GENOMIC DNA]</scope>
    <source>
        <strain evidence="2 3">FT55W</strain>
    </source>
</reference>
<name>A0A7X4GX86_9BURK</name>
<dbReference type="InterPro" id="IPR013766">
    <property type="entry name" value="Thioredoxin_domain"/>
</dbReference>
<evidence type="ECO:0000259" key="1">
    <source>
        <dbReference type="PROSITE" id="PS51352"/>
    </source>
</evidence>
<accession>A0A7X4GX86</accession>
<comment type="caution">
    <text evidence="2">The sequence shown here is derived from an EMBL/GenBank/DDBJ whole genome shotgun (WGS) entry which is preliminary data.</text>
</comment>
<dbReference type="Proteomes" id="UP000450012">
    <property type="component" value="Unassembled WGS sequence"/>
</dbReference>
<protein>
    <submittedName>
        <fullName evidence="2">Thiol reductase thioredoxin</fullName>
    </submittedName>
</protein>
<evidence type="ECO:0000313" key="2">
    <source>
        <dbReference type="EMBL" id="MYM70382.1"/>
    </source>
</evidence>
<dbReference type="CDD" id="cd02947">
    <property type="entry name" value="TRX_family"/>
    <property type="match status" value="1"/>
</dbReference>
<feature type="domain" description="Thioredoxin" evidence="1">
    <location>
        <begin position="1"/>
        <end position="115"/>
    </location>
</feature>
<dbReference type="RefSeq" id="WP_161016879.1">
    <property type="nucleotide sequence ID" value="NZ_WWCK01000009.1"/>
</dbReference>
<dbReference type="SUPFAM" id="SSF52833">
    <property type="entry name" value="Thioredoxin-like"/>
    <property type="match status" value="1"/>
</dbReference>
<dbReference type="InterPro" id="IPR036249">
    <property type="entry name" value="Thioredoxin-like_sf"/>
</dbReference>
<dbReference type="AlphaFoldDB" id="A0A7X4GX86"/>
<organism evidence="2 3">
    <name type="scientific">Duganella rivi</name>
    <dbReference type="NCBI Taxonomy" id="2666083"/>
    <lineage>
        <taxon>Bacteria</taxon>
        <taxon>Pseudomonadati</taxon>
        <taxon>Pseudomonadota</taxon>
        <taxon>Betaproteobacteria</taxon>
        <taxon>Burkholderiales</taxon>
        <taxon>Oxalobacteraceae</taxon>
        <taxon>Telluria group</taxon>
        <taxon>Duganella</taxon>
    </lineage>
</organism>
<dbReference type="PROSITE" id="PS51352">
    <property type="entry name" value="THIOREDOXIN_2"/>
    <property type="match status" value="1"/>
</dbReference>
<dbReference type="Pfam" id="PF13899">
    <property type="entry name" value="Thioredoxin_7"/>
    <property type="match status" value="1"/>
</dbReference>
<dbReference type="EMBL" id="WWCK01000009">
    <property type="protein sequence ID" value="MYM70382.1"/>
    <property type="molecule type" value="Genomic_DNA"/>
</dbReference>
<gene>
    <name evidence="2" type="ORF">GTP45_26770</name>
</gene>
<keyword evidence="3" id="KW-1185">Reference proteome</keyword>